<evidence type="ECO:0000256" key="6">
    <source>
        <dbReference type="PROSITE-ProRule" id="PRU00433"/>
    </source>
</evidence>
<dbReference type="PROSITE" id="PS51257">
    <property type="entry name" value="PROKAR_LIPOPROTEIN"/>
    <property type="match status" value="1"/>
</dbReference>
<dbReference type="Proteomes" id="UP001501565">
    <property type="component" value="Unassembled WGS sequence"/>
</dbReference>
<evidence type="ECO:0000313" key="9">
    <source>
        <dbReference type="EMBL" id="GAA3933983.1"/>
    </source>
</evidence>
<dbReference type="EMBL" id="BAABBN010000012">
    <property type="protein sequence ID" value="GAA3933983.1"/>
    <property type="molecule type" value="Genomic_DNA"/>
</dbReference>
<keyword evidence="4" id="KW-0249">Electron transport</keyword>
<keyword evidence="10" id="KW-1185">Reference proteome</keyword>
<dbReference type="PANTHER" id="PTHR40942">
    <property type="match status" value="1"/>
</dbReference>
<organism evidence="9 10">
    <name type="scientific">Litoribacillus peritrichatus</name>
    <dbReference type="NCBI Taxonomy" id="718191"/>
    <lineage>
        <taxon>Bacteria</taxon>
        <taxon>Pseudomonadati</taxon>
        <taxon>Pseudomonadota</taxon>
        <taxon>Gammaproteobacteria</taxon>
        <taxon>Oceanospirillales</taxon>
        <taxon>Oceanospirillaceae</taxon>
        <taxon>Litoribacillus</taxon>
    </lineage>
</organism>
<name>A0ABP7N0G0_9GAMM</name>
<evidence type="ECO:0000256" key="3">
    <source>
        <dbReference type="ARBA" id="ARBA00022723"/>
    </source>
</evidence>
<evidence type="ECO:0000256" key="5">
    <source>
        <dbReference type="ARBA" id="ARBA00023004"/>
    </source>
</evidence>
<keyword evidence="2 6" id="KW-0349">Heme</keyword>
<keyword evidence="5 6" id="KW-0408">Iron</keyword>
<gene>
    <name evidence="9" type="ORF">GCM10022277_33220</name>
</gene>
<evidence type="ECO:0000256" key="4">
    <source>
        <dbReference type="ARBA" id="ARBA00022982"/>
    </source>
</evidence>
<accession>A0ABP7N0G0</accession>
<keyword evidence="7" id="KW-0732">Signal</keyword>
<reference evidence="10" key="1">
    <citation type="journal article" date="2019" name="Int. J. Syst. Evol. Microbiol.">
        <title>The Global Catalogue of Microorganisms (GCM) 10K type strain sequencing project: providing services to taxonomists for standard genome sequencing and annotation.</title>
        <authorList>
            <consortium name="The Broad Institute Genomics Platform"/>
            <consortium name="The Broad Institute Genome Sequencing Center for Infectious Disease"/>
            <person name="Wu L."/>
            <person name="Ma J."/>
        </authorList>
    </citation>
    <scope>NUCLEOTIDE SEQUENCE [LARGE SCALE GENOMIC DNA]</scope>
    <source>
        <strain evidence="10">JCM 17551</strain>
    </source>
</reference>
<feature type="signal peptide" evidence="7">
    <location>
        <begin position="1"/>
        <end position="22"/>
    </location>
</feature>
<dbReference type="InterPro" id="IPR002323">
    <property type="entry name" value="Cyt_CIE"/>
</dbReference>
<evidence type="ECO:0000256" key="7">
    <source>
        <dbReference type="SAM" id="SignalP"/>
    </source>
</evidence>
<dbReference type="PROSITE" id="PS51007">
    <property type="entry name" value="CYTC"/>
    <property type="match status" value="1"/>
</dbReference>
<protein>
    <recommendedName>
        <fullName evidence="8">Cytochrome c domain-containing protein</fullName>
    </recommendedName>
</protein>
<sequence>MKKLKLALISSMFMGLVGCSGGVDITASSTAEEIYNASCASCHGGGLKGWMTGAPEVGDVETWKPLQAKGVEAMTLFSIKGVNKMPARGGCKTCTDEQIKATVEYMAENSK</sequence>
<dbReference type="PANTHER" id="PTHR40942:SF4">
    <property type="entry name" value="CYTOCHROME C5"/>
    <property type="match status" value="1"/>
</dbReference>
<proteinExistence type="predicted"/>
<dbReference type="PRINTS" id="PR00607">
    <property type="entry name" value="CYTCHROMECIE"/>
</dbReference>
<keyword evidence="3 6" id="KW-0479">Metal-binding</keyword>
<evidence type="ECO:0000256" key="1">
    <source>
        <dbReference type="ARBA" id="ARBA00022448"/>
    </source>
</evidence>
<dbReference type="Pfam" id="PF13442">
    <property type="entry name" value="Cytochrome_CBB3"/>
    <property type="match status" value="1"/>
</dbReference>
<dbReference type="InterPro" id="IPR009056">
    <property type="entry name" value="Cyt_c-like_dom"/>
</dbReference>
<dbReference type="InterPro" id="IPR036909">
    <property type="entry name" value="Cyt_c-like_dom_sf"/>
</dbReference>
<dbReference type="Gene3D" id="1.10.760.10">
    <property type="entry name" value="Cytochrome c-like domain"/>
    <property type="match status" value="1"/>
</dbReference>
<keyword evidence="1" id="KW-0813">Transport</keyword>
<comment type="caution">
    <text evidence="9">The sequence shown here is derived from an EMBL/GenBank/DDBJ whole genome shotgun (WGS) entry which is preliminary data.</text>
</comment>
<feature type="domain" description="Cytochrome c" evidence="8">
    <location>
        <begin position="26"/>
        <end position="110"/>
    </location>
</feature>
<dbReference type="RefSeq" id="WP_344799711.1">
    <property type="nucleotide sequence ID" value="NZ_BAABBN010000012.1"/>
</dbReference>
<evidence type="ECO:0000259" key="8">
    <source>
        <dbReference type="PROSITE" id="PS51007"/>
    </source>
</evidence>
<evidence type="ECO:0000313" key="10">
    <source>
        <dbReference type="Proteomes" id="UP001501565"/>
    </source>
</evidence>
<feature type="chain" id="PRO_5047517037" description="Cytochrome c domain-containing protein" evidence="7">
    <location>
        <begin position="23"/>
        <end position="111"/>
    </location>
</feature>
<evidence type="ECO:0000256" key="2">
    <source>
        <dbReference type="ARBA" id="ARBA00022617"/>
    </source>
</evidence>
<dbReference type="SUPFAM" id="SSF46626">
    <property type="entry name" value="Cytochrome c"/>
    <property type="match status" value="1"/>
</dbReference>